<protein>
    <recommendedName>
        <fullName evidence="4">Methyltransferase</fullName>
    </recommendedName>
</protein>
<dbReference type="Proteomes" id="UP000594364">
    <property type="component" value="Chromosome 1"/>
</dbReference>
<evidence type="ECO:0000256" key="1">
    <source>
        <dbReference type="ARBA" id="ARBA00038158"/>
    </source>
</evidence>
<dbReference type="PANTHER" id="PTHR43591:SF10">
    <property type="entry name" value="ABC TRANSMEMBRANE TYPE-1 DOMAIN-CONTAINING PROTEIN-RELATED"/>
    <property type="match status" value="1"/>
</dbReference>
<dbReference type="CDD" id="cd02440">
    <property type="entry name" value="AdoMet_MTases"/>
    <property type="match status" value="1"/>
</dbReference>
<dbReference type="EMBL" id="CP031385">
    <property type="protein sequence ID" value="QPG94284.1"/>
    <property type="molecule type" value="Genomic_DNA"/>
</dbReference>
<name>A0A7S9KL29_EPIFF</name>
<gene>
    <name evidence="2" type="ORF">C2857_005596</name>
</gene>
<dbReference type="Gene3D" id="3.40.50.150">
    <property type="entry name" value="Vaccinia Virus protein VP39"/>
    <property type="match status" value="1"/>
</dbReference>
<comment type="similarity">
    <text evidence="1">Belongs to the methyltransferase superfamily. LaeA methyltransferase family.</text>
</comment>
<accession>A0A7S9KL29</accession>
<reference evidence="2 3" key="1">
    <citation type="journal article" date="2018" name="PLoS Genet.">
        <title>Repeat elements organise 3D genome structure and mediate transcription in the filamentous fungus Epichloe festucae.</title>
        <authorList>
            <person name="Winter D.J."/>
            <person name="Ganley A.R.D."/>
            <person name="Young C.A."/>
            <person name="Liachko I."/>
            <person name="Schardl C.L."/>
            <person name="Dupont P.Y."/>
            <person name="Berry D."/>
            <person name="Ram A."/>
            <person name="Scott B."/>
            <person name="Cox M.P."/>
        </authorList>
    </citation>
    <scope>NUCLEOTIDE SEQUENCE [LARGE SCALE GENOMIC DNA]</scope>
    <source>
        <strain evidence="2 3">Fl1</strain>
    </source>
</reference>
<dbReference type="SUPFAM" id="SSF53335">
    <property type="entry name" value="S-adenosyl-L-methionine-dependent methyltransferases"/>
    <property type="match status" value="1"/>
</dbReference>
<evidence type="ECO:0008006" key="4">
    <source>
        <dbReference type="Google" id="ProtNLM"/>
    </source>
</evidence>
<dbReference type="GO" id="GO:0008168">
    <property type="term" value="F:methyltransferase activity"/>
    <property type="evidence" value="ECO:0007669"/>
    <property type="project" value="TreeGrafter"/>
</dbReference>
<evidence type="ECO:0000313" key="2">
    <source>
        <dbReference type="EMBL" id="QPG94284.1"/>
    </source>
</evidence>
<dbReference type="InterPro" id="IPR029063">
    <property type="entry name" value="SAM-dependent_MTases_sf"/>
</dbReference>
<dbReference type="OrthoDB" id="2013972at2759"/>
<dbReference type="Pfam" id="PF13489">
    <property type="entry name" value="Methyltransf_23"/>
    <property type="match status" value="1"/>
</dbReference>
<organism evidence="2 3">
    <name type="scientific">Epichloe festucae (strain Fl1)</name>
    <dbReference type="NCBI Taxonomy" id="877507"/>
    <lineage>
        <taxon>Eukaryota</taxon>
        <taxon>Fungi</taxon>
        <taxon>Dikarya</taxon>
        <taxon>Ascomycota</taxon>
        <taxon>Pezizomycotina</taxon>
        <taxon>Sordariomycetes</taxon>
        <taxon>Hypocreomycetidae</taxon>
        <taxon>Hypocreales</taxon>
        <taxon>Clavicipitaceae</taxon>
        <taxon>Epichloe</taxon>
    </lineage>
</organism>
<dbReference type="PANTHER" id="PTHR43591">
    <property type="entry name" value="METHYLTRANSFERASE"/>
    <property type="match status" value="1"/>
</dbReference>
<evidence type="ECO:0000313" key="3">
    <source>
        <dbReference type="Proteomes" id="UP000594364"/>
    </source>
</evidence>
<sequence>MARILHLINTPIDFATTQRLSSSSHTSTLASKPHSKLSAFALGESARAHIMESEALSQGAPSISSEDTVISVATSQETAIIQCIENGEYTEEGDVDDDNRSLTDSIRQHIVDGGLRYHAYHAGKYAFPNDETEQYRDDLKHHLTLHLCEGSYFHAPIKNLLKRGAHVLDLGTGTGRWCVELADMFPNSHFEGMDLSPIQPDWVPENVSFVVDDVEHESGWIYPENKLDYVHVRHLIHSIKDRRQMWERIYSHLKPGGYVEIQEFMYVAACDDDSCDGPYAVRDFLNYLAAGLQALGSDLNSIQHIEGELVDSGFTELHYQDLKCPIGPWARRLRLQECGHILRDVIMWGLEGLSRRPFRDGLHWTPTQIQMFLVDVRKDLSREDNRLPPFHSYFPFRSMYGRKPLDAP</sequence>
<keyword evidence="3" id="KW-1185">Reference proteome</keyword>
<proteinExistence type="inferred from homology"/>
<dbReference type="AlphaFoldDB" id="A0A7S9KL29"/>